<feature type="non-terminal residue" evidence="2">
    <location>
        <position position="331"/>
    </location>
</feature>
<sequence length="331" mass="36178">MVGSTLIHHWSGRTLFILSLINIPLGILLYSTGGVDIPLLIWIIYVLWIIALVVTIAFLEGRRKFTGHGGPTVASIGDNNLCGRELGGGSGSGNMLDMSDNATTIAGKEYSHKSLQNAETPTSASDIEKNGDRLGKKDFEVLSIENNQFAVSQNGVLVVGNLTSFRHISDTGCNDTTIFIEKTDDYMNEASMRASLMELNDSHQRSSPSMTRPRKAFSWSAGVTVIESRTHTALVKNKNLFKALSMYSLPTDYSSLPLTIHKFISMNALSDKSETATTMATTGQEESTVTAIERKNIKENTTSKYSVGLESLINGYRSMIDNSNETLQNFS</sequence>
<gene>
    <name evidence="2" type="ORF">HK100_003828</name>
</gene>
<reference evidence="2" key="1">
    <citation type="submission" date="2020-05" db="EMBL/GenBank/DDBJ databases">
        <title>Phylogenomic resolution of chytrid fungi.</title>
        <authorList>
            <person name="Stajich J.E."/>
            <person name="Amses K."/>
            <person name="Simmons R."/>
            <person name="Seto K."/>
            <person name="Myers J."/>
            <person name="Bonds A."/>
            <person name="Quandt C.A."/>
            <person name="Barry K."/>
            <person name="Liu P."/>
            <person name="Grigoriev I."/>
            <person name="Longcore J.E."/>
            <person name="James T.Y."/>
        </authorList>
    </citation>
    <scope>NUCLEOTIDE SEQUENCE</scope>
    <source>
        <strain evidence="2">JEL0513</strain>
    </source>
</reference>
<evidence type="ECO:0000313" key="3">
    <source>
        <dbReference type="Proteomes" id="UP001211907"/>
    </source>
</evidence>
<feature type="transmembrane region" description="Helical" evidence="1">
    <location>
        <begin position="39"/>
        <end position="59"/>
    </location>
</feature>
<protein>
    <recommendedName>
        <fullName evidence="4">Transmembrane protein</fullName>
    </recommendedName>
</protein>
<evidence type="ECO:0000313" key="2">
    <source>
        <dbReference type="EMBL" id="KAJ3105731.1"/>
    </source>
</evidence>
<feature type="transmembrane region" description="Helical" evidence="1">
    <location>
        <begin position="12"/>
        <end position="33"/>
    </location>
</feature>
<accession>A0AAD5SW60</accession>
<dbReference type="Proteomes" id="UP001211907">
    <property type="component" value="Unassembled WGS sequence"/>
</dbReference>
<name>A0AAD5SW60_9FUNG</name>
<evidence type="ECO:0008006" key="4">
    <source>
        <dbReference type="Google" id="ProtNLM"/>
    </source>
</evidence>
<keyword evidence="3" id="KW-1185">Reference proteome</keyword>
<keyword evidence="1" id="KW-1133">Transmembrane helix</keyword>
<organism evidence="2 3">
    <name type="scientific">Physocladia obscura</name>
    <dbReference type="NCBI Taxonomy" id="109957"/>
    <lineage>
        <taxon>Eukaryota</taxon>
        <taxon>Fungi</taxon>
        <taxon>Fungi incertae sedis</taxon>
        <taxon>Chytridiomycota</taxon>
        <taxon>Chytridiomycota incertae sedis</taxon>
        <taxon>Chytridiomycetes</taxon>
        <taxon>Chytridiales</taxon>
        <taxon>Chytriomycetaceae</taxon>
        <taxon>Physocladia</taxon>
    </lineage>
</organism>
<keyword evidence="1" id="KW-0812">Transmembrane</keyword>
<proteinExistence type="predicted"/>
<keyword evidence="1" id="KW-0472">Membrane</keyword>
<dbReference type="AlphaFoldDB" id="A0AAD5SW60"/>
<comment type="caution">
    <text evidence="2">The sequence shown here is derived from an EMBL/GenBank/DDBJ whole genome shotgun (WGS) entry which is preliminary data.</text>
</comment>
<evidence type="ECO:0000256" key="1">
    <source>
        <dbReference type="SAM" id="Phobius"/>
    </source>
</evidence>
<dbReference type="EMBL" id="JADGJH010001988">
    <property type="protein sequence ID" value="KAJ3105731.1"/>
    <property type="molecule type" value="Genomic_DNA"/>
</dbReference>